<evidence type="ECO:0000313" key="2">
    <source>
        <dbReference type="EMBL" id="SBS76807.1"/>
    </source>
</evidence>
<name>A0A1Y5PDM7_9MYCO</name>
<evidence type="ECO:0000256" key="1">
    <source>
        <dbReference type="SAM" id="MobiDB-lite"/>
    </source>
</evidence>
<accession>A0A1Y5PDM7</accession>
<dbReference type="AlphaFoldDB" id="A0A1Y5PDM7"/>
<organism evidence="2">
    <name type="scientific">uncultured Mycobacterium sp</name>
    <dbReference type="NCBI Taxonomy" id="171292"/>
    <lineage>
        <taxon>Bacteria</taxon>
        <taxon>Bacillati</taxon>
        <taxon>Actinomycetota</taxon>
        <taxon>Actinomycetes</taxon>
        <taxon>Mycobacteriales</taxon>
        <taxon>Mycobacteriaceae</taxon>
        <taxon>Mycobacterium</taxon>
        <taxon>environmental samples</taxon>
    </lineage>
</organism>
<feature type="region of interest" description="Disordered" evidence="1">
    <location>
        <begin position="28"/>
        <end position="88"/>
    </location>
</feature>
<sequence>MEPTQVSGYPEAQLLAAGMCSFLRGATPDQGEARHGCAQAQNVAVEHPQSARAVEGRGHRSGQRFRCRSPAQGSPPVAQGSSARPDRPRQALTLFAGRELPARAACLSGLSQALGTDW</sequence>
<reference evidence="2" key="1">
    <citation type="submission" date="2016-03" db="EMBL/GenBank/DDBJ databases">
        <authorList>
            <person name="Ploux O."/>
        </authorList>
    </citation>
    <scope>NUCLEOTIDE SEQUENCE</scope>
    <source>
        <strain evidence="2">UC10</strain>
    </source>
</reference>
<dbReference type="EMBL" id="FLQS01000031">
    <property type="protein sequence ID" value="SBS76807.1"/>
    <property type="molecule type" value="Genomic_DNA"/>
</dbReference>
<protein>
    <submittedName>
        <fullName evidence="2">Uncharacterized protein</fullName>
    </submittedName>
</protein>
<gene>
    <name evidence="2" type="ORF">MHPYR_370008</name>
</gene>
<proteinExistence type="predicted"/>